<proteinExistence type="predicted"/>
<evidence type="ECO:0000313" key="2">
    <source>
        <dbReference type="Proteomes" id="UP001519343"/>
    </source>
</evidence>
<comment type="caution">
    <text evidence="1">The sequence shown here is derived from an EMBL/GenBank/DDBJ whole genome shotgun (WGS) entry which is preliminary data.</text>
</comment>
<gene>
    <name evidence="1" type="ORF">J2Z37_001396</name>
</gene>
<name>A0ABS4GMB8_9BACL</name>
<dbReference type="InterPro" id="IPR023906">
    <property type="entry name" value="rSAM_target_put"/>
</dbReference>
<dbReference type="RefSeq" id="WP_209809464.1">
    <property type="nucleotide sequence ID" value="NZ_JAGGKT010000002.1"/>
</dbReference>
<accession>A0ABS4GMB8</accession>
<dbReference type="Pfam" id="PF26005">
    <property type="entry name" value="rSAM_target_put"/>
    <property type="match status" value="1"/>
</dbReference>
<protein>
    <submittedName>
        <fullName evidence="1">CGCGG family rSAM target protein</fullName>
    </submittedName>
</protein>
<keyword evidence="2" id="KW-1185">Reference proteome</keyword>
<reference evidence="1 2" key="1">
    <citation type="submission" date="2021-03" db="EMBL/GenBank/DDBJ databases">
        <title>Genomic Encyclopedia of Type Strains, Phase IV (KMG-IV): sequencing the most valuable type-strain genomes for metagenomic binning, comparative biology and taxonomic classification.</title>
        <authorList>
            <person name="Goeker M."/>
        </authorList>
    </citation>
    <scope>NUCLEOTIDE SEQUENCE [LARGE SCALE GENOMIC DNA]</scope>
    <source>
        <strain evidence="1 2">DSM 24738</strain>
    </source>
</reference>
<organism evidence="1 2">
    <name type="scientific">Ammoniphilus resinae</name>
    <dbReference type="NCBI Taxonomy" id="861532"/>
    <lineage>
        <taxon>Bacteria</taxon>
        <taxon>Bacillati</taxon>
        <taxon>Bacillota</taxon>
        <taxon>Bacilli</taxon>
        <taxon>Bacillales</taxon>
        <taxon>Paenibacillaceae</taxon>
        <taxon>Aneurinibacillus group</taxon>
        <taxon>Ammoniphilus</taxon>
    </lineage>
</organism>
<dbReference type="Proteomes" id="UP001519343">
    <property type="component" value="Unassembled WGS sequence"/>
</dbReference>
<dbReference type="NCBIfam" id="TIGR03995">
    <property type="entry name" value="target_X_rSAM"/>
    <property type="match status" value="1"/>
</dbReference>
<sequence length="86" mass="9767">MKKDWSIDLEHGEYENNVELIIQDGIDAIEKTEVGCFVNLVTPGGLGDPTEYLSEVLTLHFKDHIHFRMIDQCGCGGYVLRVWKDA</sequence>
<evidence type="ECO:0000313" key="1">
    <source>
        <dbReference type="EMBL" id="MBP1931399.1"/>
    </source>
</evidence>
<dbReference type="EMBL" id="JAGGKT010000002">
    <property type="protein sequence ID" value="MBP1931399.1"/>
    <property type="molecule type" value="Genomic_DNA"/>
</dbReference>